<protein>
    <recommendedName>
        <fullName evidence="3">Solute-binding protein family 3/N-terminal domain-containing protein</fullName>
    </recommendedName>
</protein>
<dbReference type="RefSeq" id="WP_235313443.1">
    <property type="nucleotide sequence ID" value="NZ_JAKGAS010000008.1"/>
</dbReference>
<accession>A0ABS9D8Z0</accession>
<dbReference type="EMBL" id="JAKGAS010000008">
    <property type="protein sequence ID" value="MCF2949341.1"/>
    <property type="molecule type" value="Genomic_DNA"/>
</dbReference>
<proteinExistence type="predicted"/>
<gene>
    <name evidence="1" type="ORF">L0668_14575</name>
</gene>
<evidence type="ECO:0000313" key="1">
    <source>
        <dbReference type="EMBL" id="MCF2949341.1"/>
    </source>
</evidence>
<sequence length="295" mass="34074">MLKLLSIRCLLFLMFCFPLQCLPYENKVIHIGIVIPEYVLVDFSKWTKSKSCWLVNEFDAKPENRAAVELIILCKALNLGGLNFEFNVLKSVDYNESKLFVQQKKAYIQGESVWKDQANTELFHISPAILRKGEFSKGIYTLQGHPMLKTVKNLQSLQRYRGITVPAWEQDWYMLRQITKNLLTAKSQFEIYDRIKKGRADFTLGEFSSELTMVFGKMYLYPVPDIKIIIAQSRHFAVRKGMPHSTEIFEALSLGIAKMRSTKMIVDLFNRAGIINSTTDHWKIITTDLDTTDQP</sequence>
<comment type="caution">
    <text evidence="1">The sequence shown here is derived from an EMBL/GenBank/DDBJ whole genome shotgun (WGS) entry which is preliminary data.</text>
</comment>
<dbReference type="Proteomes" id="UP001521137">
    <property type="component" value="Unassembled WGS sequence"/>
</dbReference>
<dbReference type="SUPFAM" id="SSF53850">
    <property type="entry name" value="Periplasmic binding protein-like II"/>
    <property type="match status" value="1"/>
</dbReference>
<organism evidence="1 2">
    <name type="scientific">Paraglaciecola algarum</name>
    <dbReference type="NCBI Taxonomy" id="3050085"/>
    <lineage>
        <taxon>Bacteria</taxon>
        <taxon>Pseudomonadati</taxon>
        <taxon>Pseudomonadota</taxon>
        <taxon>Gammaproteobacteria</taxon>
        <taxon>Alteromonadales</taxon>
        <taxon>Alteromonadaceae</taxon>
        <taxon>Paraglaciecola</taxon>
    </lineage>
</organism>
<keyword evidence="2" id="KW-1185">Reference proteome</keyword>
<reference evidence="1 2" key="1">
    <citation type="submission" date="2022-01" db="EMBL/GenBank/DDBJ databases">
        <title>Paraglaciecola sp. G1-23.</title>
        <authorList>
            <person name="Jin M.S."/>
            <person name="Han D.M."/>
            <person name="Kim H.M."/>
            <person name="Jeon C.O."/>
        </authorList>
    </citation>
    <scope>NUCLEOTIDE SEQUENCE [LARGE SCALE GENOMIC DNA]</scope>
    <source>
        <strain evidence="1 2">G1-23</strain>
    </source>
</reference>
<name>A0ABS9D8Z0_9ALTE</name>
<evidence type="ECO:0000313" key="2">
    <source>
        <dbReference type="Proteomes" id="UP001521137"/>
    </source>
</evidence>
<evidence type="ECO:0008006" key="3">
    <source>
        <dbReference type="Google" id="ProtNLM"/>
    </source>
</evidence>